<comment type="caution">
    <text evidence="3">The sequence shown here is derived from an EMBL/GenBank/DDBJ whole genome shotgun (WGS) entry which is preliminary data.</text>
</comment>
<dbReference type="Proteomes" id="UP000322267">
    <property type="component" value="Unassembled WGS sequence"/>
</dbReference>
<gene>
    <name evidence="3" type="ORF">FZC78_17900</name>
</gene>
<dbReference type="EMBL" id="VTEI01000012">
    <property type="protein sequence ID" value="TYS14677.1"/>
    <property type="molecule type" value="Genomic_DNA"/>
</dbReference>
<feature type="signal peptide" evidence="2">
    <location>
        <begin position="1"/>
        <end position="19"/>
    </location>
</feature>
<evidence type="ECO:0000313" key="4">
    <source>
        <dbReference type="Proteomes" id="UP000322267"/>
    </source>
</evidence>
<dbReference type="AlphaFoldDB" id="A0A5D4NKR8"/>
<dbReference type="OrthoDB" id="2943022at2"/>
<reference evidence="3 4" key="1">
    <citation type="submission" date="2019-08" db="EMBL/GenBank/DDBJ databases">
        <title>Bacillus genomes from the desert of Cuatro Cienegas, Coahuila.</title>
        <authorList>
            <person name="Olmedo-Alvarez G."/>
        </authorList>
    </citation>
    <scope>NUCLEOTIDE SEQUENCE [LARGE SCALE GENOMIC DNA]</scope>
    <source>
        <strain evidence="3 4">CH34_1T</strain>
    </source>
</reference>
<dbReference type="RefSeq" id="WP_148941457.1">
    <property type="nucleotide sequence ID" value="NZ_VTEI01000012.1"/>
</dbReference>
<dbReference type="PROSITE" id="PS51257">
    <property type="entry name" value="PROKAR_LIPOPROTEIN"/>
    <property type="match status" value="1"/>
</dbReference>
<name>A0A5D4NKR8_9BACI</name>
<keyword evidence="2" id="KW-0732">Signal</keyword>
<evidence type="ECO:0000256" key="2">
    <source>
        <dbReference type="SAM" id="SignalP"/>
    </source>
</evidence>
<sequence>MNKKNLFLSVPLAAGIALAGCSDEEGQEDTIMEEDNTEQTDENMNDTENNDNTEEESSIDDEGSDEDNEGMLNEVPEDPYGEGTDEPDLDTDEDAEEF</sequence>
<feature type="chain" id="PRO_5038377575" evidence="2">
    <location>
        <begin position="20"/>
        <end position="98"/>
    </location>
</feature>
<protein>
    <submittedName>
        <fullName evidence="3">Uncharacterized protein</fullName>
    </submittedName>
</protein>
<accession>A0A5D4NKR8</accession>
<proteinExistence type="predicted"/>
<organism evidence="3 4">
    <name type="scientific">Rossellomorea vietnamensis</name>
    <dbReference type="NCBI Taxonomy" id="218284"/>
    <lineage>
        <taxon>Bacteria</taxon>
        <taxon>Bacillati</taxon>
        <taxon>Bacillota</taxon>
        <taxon>Bacilli</taxon>
        <taxon>Bacillales</taxon>
        <taxon>Bacillaceae</taxon>
        <taxon>Rossellomorea</taxon>
    </lineage>
</organism>
<evidence type="ECO:0000313" key="3">
    <source>
        <dbReference type="EMBL" id="TYS14677.1"/>
    </source>
</evidence>
<feature type="compositionally biased region" description="Acidic residues" evidence="1">
    <location>
        <begin position="22"/>
        <end position="98"/>
    </location>
</feature>
<evidence type="ECO:0000256" key="1">
    <source>
        <dbReference type="SAM" id="MobiDB-lite"/>
    </source>
</evidence>
<feature type="region of interest" description="Disordered" evidence="1">
    <location>
        <begin position="21"/>
        <end position="98"/>
    </location>
</feature>